<name>A0A420F3R1_9ACTN</name>
<dbReference type="EMBL" id="RAQQ01000006">
    <property type="protein sequence ID" value="RKF27570.1"/>
    <property type="molecule type" value="Genomic_DNA"/>
</dbReference>
<evidence type="ECO:0000313" key="3">
    <source>
        <dbReference type="Proteomes" id="UP000285744"/>
    </source>
</evidence>
<feature type="region of interest" description="Disordered" evidence="1">
    <location>
        <begin position="1"/>
        <end position="25"/>
    </location>
</feature>
<comment type="caution">
    <text evidence="2">The sequence shown here is derived from an EMBL/GenBank/DDBJ whole genome shotgun (WGS) entry which is preliminary data.</text>
</comment>
<dbReference type="Proteomes" id="UP000285744">
    <property type="component" value="Unassembled WGS sequence"/>
</dbReference>
<evidence type="ECO:0000256" key="1">
    <source>
        <dbReference type="SAM" id="MobiDB-lite"/>
    </source>
</evidence>
<feature type="compositionally biased region" description="Basic and acidic residues" evidence="1">
    <location>
        <begin position="126"/>
        <end position="137"/>
    </location>
</feature>
<evidence type="ECO:0000313" key="2">
    <source>
        <dbReference type="EMBL" id="RKF27570.1"/>
    </source>
</evidence>
<dbReference type="AlphaFoldDB" id="A0A420F3R1"/>
<protein>
    <submittedName>
        <fullName evidence="2">Uncharacterized protein</fullName>
    </submittedName>
</protein>
<sequence length="253" mass="26016">MDPALDASRPRRAVRTTAPSRERGGTPVAWLSMRAGNGEWRRERHGSAAVALAAAVLLPALVACAPPDARPAADAAEEPAAATTVARPPVPEARCAVPGPVVARPPHEPAPARSTPAGATPSRSPLGEEQRREEMLRRQQAANDAFRQRGTLAPEAAEGARACAGEVARHLNLLTAGGRNDADEAAVRRVVEGTGLTSVTVRSPGRLDNGPGDGLLFAGWTGRACVFGSVGQGEVRVEIGAPIADGGCLPAPD</sequence>
<gene>
    <name evidence="2" type="ORF">D7I43_11060</name>
</gene>
<reference evidence="2 3" key="1">
    <citation type="journal article" date="2018" name="Int. J. Syst. Evol. Microbiol.">
        <title>Micromonospora globbae sp. nov., an endophytic actinomycete isolated from roots of Globba winitii C. H. Wright.</title>
        <authorList>
            <person name="Kuncharoen N."/>
            <person name="Pittayakhajonwut P."/>
            <person name="Tanasupawat S."/>
        </authorList>
    </citation>
    <scope>NUCLEOTIDE SEQUENCE [LARGE SCALE GENOMIC DNA]</scope>
    <source>
        <strain evidence="2 3">WPS1-2</strain>
    </source>
</reference>
<organism evidence="2 3">
    <name type="scientific">Micromonospora globbae</name>
    <dbReference type="NCBI Taxonomy" id="1894969"/>
    <lineage>
        <taxon>Bacteria</taxon>
        <taxon>Bacillati</taxon>
        <taxon>Actinomycetota</taxon>
        <taxon>Actinomycetes</taxon>
        <taxon>Micromonosporales</taxon>
        <taxon>Micromonosporaceae</taxon>
        <taxon>Micromonospora</taxon>
    </lineage>
</organism>
<feature type="region of interest" description="Disordered" evidence="1">
    <location>
        <begin position="96"/>
        <end position="145"/>
    </location>
</feature>
<proteinExistence type="predicted"/>
<accession>A0A420F3R1</accession>